<feature type="domain" description="Leucine-binding protein" evidence="5">
    <location>
        <begin position="83"/>
        <end position="408"/>
    </location>
</feature>
<evidence type="ECO:0000313" key="7">
    <source>
        <dbReference type="Proteomes" id="UP001055117"/>
    </source>
</evidence>
<keyword evidence="3" id="KW-0029">Amino-acid transport</keyword>
<name>A0ABQ4QN49_9HYPH</name>
<keyword evidence="7" id="KW-1185">Reference proteome</keyword>
<dbReference type="Pfam" id="PF13458">
    <property type="entry name" value="Peripla_BP_6"/>
    <property type="match status" value="1"/>
</dbReference>
<dbReference type="InterPro" id="IPR028082">
    <property type="entry name" value="Peripla_BP_I"/>
</dbReference>
<feature type="chain" id="PRO_5047050182" evidence="4">
    <location>
        <begin position="24"/>
        <end position="425"/>
    </location>
</feature>
<proteinExistence type="inferred from homology"/>
<keyword evidence="3" id="KW-0813">Transport</keyword>
<evidence type="ECO:0000256" key="3">
    <source>
        <dbReference type="ARBA" id="ARBA00022970"/>
    </source>
</evidence>
<dbReference type="EMBL" id="BPQG01000074">
    <property type="protein sequence ID" value="GJD46325.1"/>
    <property type="molecule type" value="Genomic_DNA"/>
</dbReference>
<dbReference type="Proteomes" id="UP001055117">
    <property type="component" value="Unassembled WGS sequence"/>
</dbReference>
<reference evidence="6 7" key="1">
    <citation type="journal article" date="2021" name="Front. Microbiol.">
        <title>Comprehensive Comparative Genomics and Phenotyping of Methylobacterium Species.</title>
        <authorList>
            <person name="Alessa O."/>
            <person name="Ogura Y."/>
            <person name="Fujitani Y."/>
            <person name="Takami H."/>
            <person name="Hayashi T."/>
            <person name="Sahin N."/>
            <person name="Tani A."/>
        </authorList>
    </citation>
    <scope>NUCLEOTIDE SEQUENCE [LARGE SCALE GENOMIC DNA]</scope>
    <source>
        <strain evidence="6 7">DSM 23679</strain>
    </source>
</reference>
<gene>
    <name evidence="6" type="primary">lpoA</name>
    <name evidence="6" type="ORF">AFCDBAGC_4205</name>
</gene>
<organism evidence="6 7">
    <name type="scientific">Methylobacterium cerastii</name>
    <dbReference type="NCBI Taxonomy" id="932741"/>
    <lineage>
        <taxon>Bacteria</taxon>
        <taxon>Pseudomonadati</taxon>
        <taxon>Pseudomonadota</taxon>
        <taxon>Alphaproteobacteria</taxon>
        <taxon>Hyphomicrobiales</taxon>
        <taxon>Methylobacteriaceae</taxon>
        <taxon>Methylobacterium</taxon>
    </lineage>
</organism>
<protein>
    <submittedName>
        <fullName evidence="6">Penicillin-binding protein activator LpoA</fullName>
    </submittedName>
</protein>
<dbReference type="InterPro" id="IPR051010">
    <property type="entry name" value="BCAA_transport"/>
</dbReference>
<feature type="signal peptide" evidence="4">
    <location>
        <begin position="1"/>
        <end position="23"/>
    </location>
</feature>
<comment type="caution">
    <text evidence="6">The sequence shown here is derived from an EMBL/GenBank/DDBJ whole genome shotgun (WGS) entry which is preliminary data.</text>
</comment>
<keyword evidence="2 4" id="KW-0732">Signal</keyword>
<dbReference type="PROSITE" id="PS51257">
    <property type="entry name" value="PROKAR_LIPOPROTEIN"/>
    <property type="match status" value="1"/>
</dbReference>
<evidence type="ECO:0000256" key="2">
    <source>
        <dbReference type="ARBA" id="ARBA00022729"/>
    </source>
</evidence>
<accession>A0ABQ4QN49</accession>
<dbReference type="CDD" id="cd06339">
    <property type="entry name" value="PBP1_YraM_LppC_lipoprotein-like"/>
    <property type="match status" value="1"/>
</dbReference>
<comment type="similarity">
    <text evidence="1">Belongs to the leucine-binding protein family.</text>
</comment>
<dbReference type="RefSeq" id="WP_238272885.1">
    <property type="nucleotide sequence ID" value="NZ_BPQG01000074.1"/>
</dbReference>
<dbReference type="PANTHER" id="PTHR30483">
    <property type="entry name" value="LEUCINE-SPECIFIC-BINDING PROTEIN"/>
    <property type="match status" value="1"/>
</dbReference>
<evidence type="ECO:0000259" key="5">
    <source>
        <dbReference type="Pfam" id="PF13458"/>
    </source>
</evidence>
<sequence length="425" mass="43196">MARHLSPRAFGTRAALALVLALAGCVGGPDEPRTVRSAAPPPRAELAQDLAPNLAPNLAPPADAVPGLTPAAASAPGRIGKGSVKVALVVPLSGQGASLGAAMRNAAELAMEEYQQPDLQILVRDDRGAPDGAREAASGAIAEGAELVLGPLFAANVSAASVPARAAGKPVIAFSTDASVAAPGTYLLSFLPQAEVDRIVEESVSGGRRSFAALIPENAYGNAVEAQFREAVARKGARLVGIERYVPGASEPAIARLGGLITGAGAQADTLFLPETAEGLPAVAAALTKAGFAPSRIRPIGTAVWNEPRLFALPALQGGRFAAPDAGGFGNFAGRYQARFGTSPPRVASLAYDAVSLTAALARQYGTQRFADATLTKSAGFSGIDGTFRFRPDGLSDRALAVYEIRNNAASVVSPAPRALAKPGT</sequence>
<evidence type="ECO:0000256" key="1">
    <source>
        <dbReference type="ARBA" id="ARBA00010062"/>
    </source>
</evidence>
<dbReference type="Gene3D" id="3.40.50.2300">
    <property type="match status" value="3"/>
</dbReference>
<evidence type="ECO:0000313" key="6">
    <source>
        <dbReference type="EMBL" id="GJD46325.1"/>
    </source>
</evidence>
<dbReference type="InterPro" id="IPR028081">
    <property type="entry name" value="Leu-bd"/>
</dbReference>
<dbReference type="SUPFAM" id="SSF53822">
    <property type="entry name" value="Periplasmic binding protein-like I"/>
    <property type="match status" value="1"/>
</dbReference>
<evidence type="ECO:0000256" key="4">
    <source>
        <dbReference type="SAM" id="SignalP"/>
    </source>
</evidence>
<dbReference type="PANTHER" id="PTHR30483:SF6">
    <property type="entry name" value="PERIPLASMIC BINDING PROTEIN OF ABC TRANSPORTER FOR NATURAL AMINO ACIDS"/>
    <property type="match status" value="1"/>
</dbReference>